<keyword evidence="2" id="KW-1185">Reference proteome</keyword>
<name>A0ABU7WDU7_9GAMM</name>
<protein>
    <submittedName>
        <fullName evidence="1">DUF4034 domain-containing protein</fullName>
    </submittedName>
</protein>
<reference evidence="1 2" key="1">
    <citation type="submission" date="2024-01" db="EMBL/GenBank/DDBJ databases">
        <title>Novel species of the genus Luteimonas isolated from rivers.</title>
        <authorList>
            <person name="Lu H."/>
        </authorList>
    </citation>
    <scope>NUCLEOTIDE SEQUENCE [LARGE SCALE GENOMIC DNA]</scope>
    <source>
        <strain evidence="1 2">SMYT11W</strain>
    </source>
</reference>
<comment type="caution">
    <text evidence="1">The sequence shown here is derived from an EMBL/GenBank/DDBJ whole genome shotgun (WGS) entry which is preliminary data.</text>
</comment>
<dbReference type="RefSeq" id="WP_332077070.1">
    <property type="nucleotide sequence ID" value="NZ_JAZHBM010000001.1"/>
</dbReference>
<accession>A0ABU7WDU7</accession>
<proteinExistence type="predicted"/>
<evidence type="ECO:0000313" key="1">
    <source>
        <dbReference type="EMBL" id="MEF3081336.1"/>
    </source>
</evidence>
<dbReference type="Proteomes" id="UP001358324">
    <property type="component" value="Unassembled WGS sequence"/>
</dbReference>
<dbReference type="EMBL" id="JAZHBM010000001">
    <property type="protein sequence ID" value="MEF3081336.1"/>
    <property type="molecule type" value="Genomic_DNA"/>
</dbReference>
<sequence>MELKRMNERLAFTCSPSGSRPAFERVAQIALASAVLMVGTHGPASAGPQALPAIPDTPRDAQFVGVPGAWRDYLIGVRAARQIEAPLARCLAWPDLPDNQWPEGHAAAHCRYHFSEGPSPTQAAALLEAGDVQTLERLMAEMAAGHGQREDAERVHTFFHDLADMPAAARDRLTSRWVDAAPRSAYAAMARGRHFAKQGWEARGTALAPQTSEAQFAGMRAGFIEAIPFYRRAVELDPDLTHAYIGMMEIAKAVSDAELEAWAFARAQLAGPACAEVAVSRMGALQPRWGGSLKEMERYAEMLSPRVTAFPLLANSLVEPYNELTLMEIAANRYTQPAADIADVATRIASNEDALARAAQLSMHRSDGSPVDDVKGLALLLQRERFEHLTPWQAREVASRLLRVEPEWTYATITDAVARDPDSAYGHYLLGAASYNVGRFEQADRHYQLARLDVRQEQTVLRELVTMWMFDAGLPADAAMAKAGPYLDTLLAKFPRDGRAHLWEWSRREYFGEPPPRQWFLGFLAVADPKDPVQVQAIETIKRKLAE</sequence>
<organism evidence="1 2">
    <name type="scientific">Luteimonas flava</name>
    <dbReference type="NCBI Taxonomy" id="3115822"/>
    <lineage>
        <taxon>Bacteria</taxon>
        <taxon>Pseudomonadati</taxon>
        <taxon>Pseudomonadota</taxon>
        <taxon>Gammaproteobacteria</taxon>
        <taxon>Lysobacterales</taxon>
        <taxon>Lysobacteraceae</taxon>
        <taxon>Luteimonas</taxon>
    </lineage>
</organism>
<dbReference type="Gene3D" id="1.25.40.10">
    <property type="entry name" value="Tetratricopeptide repeat domain"/>
    <property type="match status" value="1"/>
</dbReference>
<evidence type="ECO:0000313" key="2">
    <source>
        <dbReference type="Proteomes" id="UP001358324"/>
    </source>
</evidence>
<gene>
    <name evidence="1" type="ORF">V3391_03810</name>
</gene>
<dbReference type="InterPro" id="IPR011990">
    <property type="entry name" value="TPR-like_helical_dom_sf"/>
</dbReference>
<dbReference type="SUPFAM" id="SSF48452">
    <property type="entry name" value="TPR-like"/>
    <property type="match status" value="1"/>
</dbReference>